<dbReference type="NCBIfam" id="NF003969">
    <property type="entry name" value="PRK05463.1"/>
    <property type="match status" value="1"/>
</dbReference>
<dbReference type="InterPro" id="IPR038021">
    <property type="entry name" value="Putative_hydro-lyase"/>
</dbReference>
<dbReference type="Gene3D" id="3.40.1640.10">
    <property type="entry name" value="PSTPO5379-like"/>
    <property type="match status" value="1"/>
</dbReference>
<dbReference type="EC" id="4.2.1.-" evidence="3"/>
<dbReference type="GO" id="GO:0016829">
    <property type="term" value="F:lyase activity"/>
    <property type="evidence" value="ECO:0007669"/>
    <property type="project" value="UniProtKB-KW"/>
</dbReference>
<proteinExistence type="inferred from homology"/>
<dbReference type="PANTHER" id="PTHR32022:SF10">
    <property type="entry name" value="D-GLUTAMATE CYCLASE, MITOCHONDRIAL"/>
    <property type="match status" value="1"/>
</dbReference>
<dbReference type="PANTHER" id="PTHR32022">
    <property type="entry name" value="D-GLUTAMATE CYCLASE, MITOCHONDRIAL"/>
    <property type="match status" value="1"/>
</dbReference>
<dbReference type="InterPro" id="IPR016938">
    <property type="entry name" value="UPF0317"/>
</dbReference>
<name>A0A316EHQ5_9BURK</name>
<keyword evidence="2 3" id="KW-0456">Lyase</keyword>
<organism evidence="5 6">
    <name type="scientific">Cupriavidus plantarum</name>
    <dbReference type="NCBI Taxonomy" id="942865"/>
    <lineage>
        <taxon>Bacteria</taxon>
        <taxon>Pseudomonadati</taxon>
        <taxon>Pseudomonadota</taxon>
        <taxon>Betaproteobacteria</taxon>
        <taxon>Burkholderiales</taxon>
        <taxon>Burkholderiaceae</taxon>
        <taxon>Cupriavidus</taxon>
    </lineage>
</organism>
<accession>A0A316EHQ5</accession>
<dbReference type="Gene3D" id="3.30.2040.10">
    <property type="entry name" value="PSTPO5379-like domain"/>
    <property type="match status" value="1"/>
</dbReference>
<reference evidence="5 6" key="1">
    <citation type="submission" date="2018-05" db="EMBL/GenBank/DDBJ databases">
        <title>Genomic Encyclopedia of Type Strains, Phase IV (KMG-V): Genome sequencing to study the core and pangenomes of soil and plant-associated prokaryotes.</title>
        <authorList>
            <person name="Whitman W."/>
        </authorList>
    </citation>
    <scope>NUCLEOTIDE SEQUENCE [LARGE SCALE GENOMIC DNA]</scope>
    <source>
        <strain evidence="5 6">SLV-132</strain>
    </source>
</reference>
<dbReference type="HAMAP" id="MF_01830">
    <property type="entry name" value="Hydro_lyase"/>
    <property type="match status" value="1"/>
</dbReference>
<gene>
    <name evidence="5" type="ORF">C7419_11116</name>
</gene>
<feature type="region of interest" description="Disordered" evidence="4">
    <location>
        <begin position="1"/>
        <end position="30"/>
    </location>
</feature>
<protein>
    <recommendedName>
        <fullName evidence="3">Putative hydro-lyase C7419_11116</fullName>
        <ecNumber evidence="3">4.2.1.-</ecNumber>
    </recommendedName>
</protein>
<keyword evidence="6" id="KW-1185">Reference proteome</keyword>
<comment type="similarity">
    <text evidence="1 3">Belongs to the D-glutamate cyclase family.</text>
</comment>
<dbReference type="Pfam" id="PF07286">
    <property type="entry name" value="D-Glu_cyclase"/>
    <property type="match status" value="1"/>
</dbReference>
<evidence type="ECO:0000256" key="2">
    <source>
        <dbReference type="ARBA" id="ARBA00023239"/>
    </source>
</evidence>
<comment type="caution">
    <text evidence="5">The sequence shown here is derived from an EMBL/GenBank/DDBJ whole genome shotgun (WGS) entry which is preliminary data.</text>
</comment>
<evidence type="ECO:0000256" key="1">
    <source>
        <dbReference type="ARBA" id="ARBA00007896"/>
    </source>
</evidence>
<dbReference type="FunFam" id="3.30.2040.10:FF:000001">
    <property type="entry name" value="D-glutamate cyclase, mitochondrial"/>
    <property type="match status" value="1"/>
</dbReference>
<dbReference type="RefSeq" id="WP_109585574.1">
    <property type="nucleotide sequence ID" value="NZ_CAJPUX010000013.1"/>
</dbReference>
<dbReference type="EMBL" id="QGGT01000011">
    <property type="protein sequence ID" value="PWK30975.1"/>
    <property type="molecule type" value="Genomic_DNA"/>
</dbReference>
<evidence type="ECO:0000256" key="3">
    <source>
        <dbReference type="HAMAP-Rule" id="MF_01830"/>
    </source>
</evidence>
<dbReference type="InterPro" id="IPR009906">
    <property type="entry name" value="D-Glu_cyclase"/>
</dbReference>
<feature type="compositionally biased region" description="Pro residues" evidence="4">
    <location>
        <begin position="1"/>
        <end position="12"/>
    </location>
</feature>
<sequence>MSTSPLPRPTPPISFARPADRSHAHPSQLRRAVRERLVTGPTAGYCGEYAQANLAILPKAHADDFLRFCVLNPKPCPLLAVGEPGQWHIPALGEDLDIRADVPAYYVYRHGERTGEVQDLHALWRDDLVVFAIGCSFSFEEMLKQEGIPLRHVDAGVNVPMYRTNIPSQPSGPFGGNLVVSMRPMKAADAIRAIQITSRFPGVHGAPVHLGDPALIGIRDLWQPDFGDAVAVHDDEVPVFWACGVTPQSAIESARLPFAIAHKPGHMLVTDIPNRTLAVI</sequence>
<evidence type="ECO:0000313" key="5">
    <source>
        <dbReference type="EMBL" id="PWK30975.1"/>
    </source>
</evidence>
<dbReference type="GeneID" id="98344048"/>
<dbReference type="AlphaFoldDB" id="A0A316EHQ5"/>
<evidence type="ECO:0000256" key="4">
    <source>
        <dbReference type="SAM" id="MobiDB-lite"/>
    </source>
</evidence>
<dbReference type="Proteomes" id="UP000245754">
    <property type="component" value="Unassembled WGS sequence"/>
</dbReference>
<dbReference type="SUPFAM" id="SSF160920">
    <property type="entry name" value="PSTPO5379-like"/>
    <property type="match status" value="1"/>
</dbReference>
<evidence type="ECO:0000313" key="6">
    <source>
        <dbReference type="Proteomes" id="UP000245754"/>
    </source>
</evidence>
<dbReference type="PIRSF" id="PIRSF029755">
    <property type="entry name" value="UCP029755"/>
    <property type="match status" value="1"/>
</dbReference>